<reference evidence="9" key="1">
    <citation type="journal article" date="2013" name="Environ. Microbiol.">
        <title>Microbiota from the distal guts of lean and obese adolescents exhibit partial functional redundancy besides clear differences in community structure.</title>
        <authorList>
            <person name="Ferrer M."/>
            <person name="Ruiz A."/>
            <person name="Lanza F."/>
            <person name="Haange S.B."/>
            <person name="Oberbach A."/>
            <person name="Till H."/>
            <person name="Bargiela R."/>
            <person name="Campoy C."/>
            <person name="Segura M.T."/>
            <person name="Richter M."/>
            <person name="von Bergen M."/>
            <person name="Seifert J."/>
            <person name="Suarez A."/>
        </authorList>
    </citation>
    <scope>NUCLEOTIDE SEQUENCE</scope>
</reference>
<protein>
    <submittedName>
        <fullName evidence="9">Permease</fullName>
    </submittedName>
</protein>
<dbReference type="EMBL" id="AJWZ01008779">
    <property type="protein sequence ID" value="EKC53170.1"/>
    <property type="molecule type" value="Genomic_DNA"/>
</dbReference>
<dbReference type="AlphaFoldDB" id="K1SHE7"/>
<comment type="similarity">
    <text evidence="2">Belongs to the auxin efflux carrier (TC 2.A.69) family.</text>
</comment>
<organism evidence="9">
    <name type="scientific">human gut metagenome</name>
    <dbReference type="NCBI Taxonomy" id="408170"/>
    <lineage>
        <taxon>unclassified sequences</taxon>
        <taxon>metagenomes</taxon>
        <taxon>organismal metagenomes</taxon>
    </lineage>
</organism>
<dbReference type="PANTHER" id="PTHR36838:SF1">
    <property type="entry name" value="SLR1864 PROTEIN"/>
    <property type="match status" value="1"/>
</dbReference>
<keyword evidence="6 8" id="KW-1133">Transmembrane helix</keyword>
<feature type="non-terminal residue" evidence="9">
    <location>
        <position position="1"/>
    </location>
</feature>
<evidence type="ECO:0000256" key="6">
    <source>
        <dbReference type="ARBA" id="ARBA00022989"/>
    </source>
</evidence>
<dbReference type="InterPro" id="IPR004776">
    <property type="entry name" value="Mem_transp_PIN-like"/>
</dbReference>
<name>K1SHE7_9ZZZZ</name>
<evidence type="ECO:0000313" key="9">
    <source>
        <dbReference type="EMBL" id="EKC53170.1"/>
    </source>
</evidence>
<proteinExistence type="inferred from homology"/>
<evidence type="ECO:0000256" key="1">
    <source>
        <dbReference type="ARBA" id="ARBA00004651"/>
    </source>
</evidence>
<dbReference type="Pfam" id="PF03547">
    <property type="entry name" value="Mem_trans"/>
    <property type="match status" value="1"/>
</dbReference>
<evidence type="ECO:0000256" key="8">
    <source>
        <dbReference type="SAM" id="Phobius"/>
    </source>
</evidence>
<dbReference type="GO" id="GO:0055085">
    <property type="term" value="P:transmembrane transport"/>
    <property type="evidence" value="ECO:0007669"/>
    <property type="project" value="InterPro"/>
</dbReference>
<feature type="transmembrane region" description="Helical" evidence="8">
    <location>
        <begin position="62"/>
        <end position="81"/>
    </location>
</feature>
<dbReference type="Gene3D" id="1.20.1530.20">
    <property type="match status" value="1"/>
</dbReference>
<comment type="subcellular location">
    <subcellularLocation>
        <location evidence="1">Cell membrane</location>
        <topology evidence="1">Multi-pass membrane protein</topology>
    </subcellularLocation>
</comment>
<comment type="caution">
    <text evidence="9">The sequence shown here is derived from an EMBL/GenBank/DDBJ whole genome shotgun (WGS) entry which is preliminary data.</text>
</comment>
<dbReference type="PANTHER" id="PTHR36838">
    <property type="entry name" value="AUXIN EFFLUX CARRIER FAMILY PROTEIN"/>
    <property type="match status" value="1"/>
</dbReference>
<accession>K1SHE7</accession>
<keyword evidence="7 8" id="KW-0472">Membrane</keyword>
<feature type="transmembrane region" description="Helical" evidence="8">
    <location>
        <begin position="93"/>
        <end position="114"/>
    </location>
</feature>
<keyword evidence="3" id="KW-0813">Transport</keyword>
<dbReference type="GO" id="GO:0005886">
    <property type="term" value="C:plasma membrane"/>
    <property type="evidence" value="ECO:0007669"/>
    <property type="project" value="UniProtKB-SubCell"/>
</dbReference>
<evidence type="ECO:0000256" key="2">
    <source>
        <dbReference type="ARBA" id="ARBA00010145"/>
    </source>
</evidence>
<evidence type="ECO:0000256" key="3">
    <source>
        <dbReference type="ARBA" id="ARBA00022448"/>
    </source>
</evidence>
<dbReference type="InterPro" id="IPR038770">
    <property type="entry name" value="Na+/solute_symporter_sf"/>
</dbReference>
<evidence type="ECO:0000256" key="5">
    <source>
        <dbReference type="ARBA" id="ARBA00022692"/>
    </source>
</evidence>
<keyword evidence="4" id="KW-1003">Cell membrane</keyword>
<evidence type="ECO:0000256" key="4">
    <source>
        <dbReference type="ARBA" id="ARBA00022475"/>
    </source>
</evidence>
<evidence type="ECO:0000256" key="7">
    <source>
        <dbReference type="ARBA" id="ARBA00023136"/>
    </source>
</evidence>
<keyword evidence="5 8" id="KW-0812">Transmembrane</keyword>
<gene>
    <name evidence="9" type="ORF">OBE_12725</name>
</gene>
<sequence>GYIADANTALAMIILGFYLSKVRLRDLFASARLYVVSAVRLLVVPAVTVLIFLLFPFARGEITLITLIAAATPVASSTAIFAQKFDQDYRQAVSYVCLSTILSVATLPLVMLVAERFLS</sequence>
<feature type="transmembrane region" description="Helical" evidence="8">
    <location>
        <begin position="33"/>
        <end position="56"/>
    </location>
</feature>